<reference evidence="1" key="1">
    <citation type="submission" date="2023-04" db="EMBL/GenBank/DDBJ databases">
        <title>Ambrosiozyma monospora NBRC 10751.</title>
        <authorList>
            <person name="Ichikawa N."/>
            <person name="Sato H."/>
            <person name="Tonouchi N."/>
        </authorList>
    </citation>
    <scope>NUCLEOTIDE SEQUENCE</scope>
    <source>
        <strain evidence="1">NBRC 10751</strain>
    </source>
</reference>
<accession>A0ACB5T0A1</accession>
<name>A0ACB5T0A1_AMBMO</name>
<proteinExistence type="predicted"/>
<keyword evidence="2" id="KW-1185">Reference proteome</keyword>
<dbReference type="Proteomes" id="UP001165064">
    <property type="component" value="Unassembled WGS sequence"/>
</dbReference>
<comment type="caution">
    <text evidence="1">The sequence shown here is derived from an EMBL/GenBank/DDBJ whole genome shotgun (WGS) entry which is preliminary data.</text>
</comment>
<evidence type="ECO:0000313" key="1">
    <source>
        <dbReference type="EMBL" id="GME76912.1"/>
    </source>
</evidence>
<sequence length="198" mass="21922">MIGIKQVNHFIVSLVTFASVISGLTFSPTETYGLALSNDTVNHNFATLNFTEELKWQLDQTDATSDEVLSMEDGLYCISLTQLTPNGGSKPIHDCFNYKFLHIPISQEIKIEASDNFTVDSVALLSIPGSWGLHLNWVKTTEIPDPVKKEQPQATLQDGTDSPKTVKPPMAEPSFIQKYWMYIVPPLILFMLASGGAE</sequence>
<gene>
    <name evidence="1" type="ORF">Amon02_000282000</name>
</gene>
<dbReference type="EMBL" id="BSXS01001680">
    <property type="protein sequence ID" value="GME76912.1"/>
    <property type="molecule type" value="Genomic_DNA"/>
</dbReference>
<evidence type="ECO:0000313" key="2">
    <source>
        <dbReference type="Proteomes" id="UP001165064"/>
    </source>
</evidence>
<protein>
    <submittedName>
        <fullName evidence="1">Unnamed protein product</fullName>
    </submittedName>
</protein>
<organism evidence="1 2">
    <name type="scientific">Ambrosiozyma monospora</name>
    <name type="common">Yeast</name>
    <name type="synonym">Endomycopsis monosporus</name>
    <dbReference type="NCBI Taxonomy" id="43982"/>
    <lineage>
        <taxon>Eukaryota</taxon>
        <taxon>Fungi</taxon>
        <taxon>Dikarya</taxon>
        <taxon>Ascomycota</taxon>
        <taxon>Saccharomycotina</taxon>
        <taxon>Pichiomycetes</taxon>
        <taxon>Pichiales</taxon>
        <taxon>Pichiaceae</taxon>
        <taxon>Ambrosiozyma</taxon>
    </lineage>
</organism>